<gene>
    <name evidence="1" type="ORF">B0I36DRAFT_217295</name>
</gene>
<dbReference type="Proteomes" id="UP000756346">
    <property type="component" value="Unassembled WGS sequence"/>
</dbReference>
<sequence>QEHRMLLYASCRIGIRPDDGIRLHFWRTHRLKGEAIHQIVDYSYAAEPIAKPHTVPVPADGSPYIEQLPVVDGFRCSDCRFLTTSRKLIRVHRSQAGHDHTTSCRGSNSGWTEVRLETLSPGSNARYWVL</sequence>
<evidence type="ECO:0008006" key="3">
    <source>
        <dbReference type="Google" id="ProtNLM"/>
    </source>
</evidence>
<dbReference type="AlphaFoldDB" id="A0A9P9BHV4"/>
<feature type="non-terminal residue" evidence="1">
    <location>
        <position position="130"/>
    </location>
</feature>
<protein>
    <recommendedName>
        <fullName evidence="3">C2H2-type domain-containing protein</fullName>
    </recommendedName>
</protein>
<proteinExistence type="predicted"/>
<evidence type="ECO:0000313" key="1">
    <source>
        <dbReference type="EMBL" id="KAH7012427.1"/>
    </source>
</evidence>
<dbReference type="GeneID" id="70178530"/>
<accession>A0A9P9BHV4</accession>
<name>A0A9P9BHV4_9PEZI</name>
<dbReference type="Pfam" id="PF12013">
    <property type="entry name" value="OrsD"/>
    <property type="match status" value="1"/>
</dbReference>
<keyword evidence="2" id="KW-1185">Reference proteome</keyword>
<reference evidence="1" key="1">
    <citation type="journal article" date="2021" name="Nat. Commun.">
        <title>Genetic determinants of endophytism in the Arabidopsis root mycobiome.</title>
        <authorList>
            <person name="Mesny F."/>
            <person name="Miyauchi S."/>
            <person name="Thiergart T."/>
            <person name="Pickel B."/>
            <person name="Atanasova L."/>
            <person name="Karlsson M."/>
            <person name="Huettel B."/>
            <person name="Barry K.W."/>
            <person name="Haridas S."/>
            <person name="Chen C."/>
            <person name="Bauer D."/>
            <person name="Andreopoulos W."/>
            <person name="Pangilinan J."/>
            <person name="LaButti K."/>
            <person name="Riley R."/>
            <person name="Lipzen A."/>
            <person name="Clum A."/>
            <person name="Drula E."/>
            <person name="Henrissat B."/>
            <person name="Kohler A."/>
            <person name="Grigoriev I.V."/>
            <person name="Martin F.M."/>
            <person name="Hacquard S."/>
        </authorList>
    </citation>
    <scope>NUCLEOTIDE SEQUENCE</scope>
    <source>
        <strain evidence="1">MPI-CAGE-CH-0230</strain>
    </source>
</reference>
<dbReference type="EMBL" id="JAGTJQ010000014">
    <property type="protein sequence ID" value="KAH7012427.1"/>
    <property type="molecule type" value="Genomic_DNA"/>
</dbReference>
<feature type="non-terminal residue" evidence="1">
    <location>
        <position position="1"/>
    </location>
</feature>
<evidence type="ECO:0000313" key="2">
    <source>
        <dbReference type="Proteomes" id="UP000756346"/>
    </source>
</evidence>
<dbReference type="OrthoDB" id="3522001at2759"/>
<organism evidence="1 2">
    <name type="scientific">Microdochium trichocladiopsis</name>
    <dbReference type="NCBI Taxonomy" id="1682393"/>
    <lineage>
        <taxon>Eukaryota</taxon>
        <taxon>Fungi</taxon>
        <taxon>Dikarya</taxon>
        <taxon>Ascomycota</taxon>
        <taxon>Pezizomycotina</taxon>
        <taxon>Sordariomycetes</taxon>
        <taxon>Xylariomycetidae</taxon>
        <taxon>Xylariales</taxon>
        <taxon>Microdochiaceae</taxon>
        <taxon>Microdochium</taxon>
    </lineage>
</organism>
<comment type="caution">
    <text evidence="1">The sequence shown here is derived from an EMBL/GenBank/DDBJ whole genome shotgun (WGS) entry which is preliminary data.</text>
</comment>
<dbReference type="RefSeq" id="XP_046004692.1">
    <property type="nucleotide sequence ID" value="XM_046148984.1"/>
</dbReference>
<dbReference type="InterPro" id="IPR022698">
    <property type="entry name" value="OrsD"/>
</dbReference>